<comment type="caution">
    <text evidence="2">The sequence shown here is derived from an EMBL/GenBank/DDBJ whole genome shotgun (WGS) entry which is preliminary data.</text>
</comment>
<reference evidence="2 3" key="1">
    <citation type="journal article" date="2016" name="Nat. Commun.">
        <title>Thousands of microbial genomes shed light on interconnected biogeochemical processes in an aquifer system.</title>
        <authorList>
            <person name="Anantharaman K."/>
            <person name="Brown C.T."/>
            <person name="Hug L.A."/>
            <person name="Sharon I."/>
            <person name="Castelle C.J."/>
            <person name="Probst A.J."/>
            <person name="Thomas B.C."/>
            <person name="Singh A."/>
            <person name="Wilkins M.J."/>
            <person name="Karaoz U."/>
            <person name="Brodie E.L."/>
            <person name="Williams K.H."/>
            <person name="Hubbard S.S."/>
            <person name="Banfield J.F."/>
        </authorList>
    </citation>
    <scope>NUCLEOTIDE SEQUENCE [LARGE SCALE GENOMIC DNA]</scope>
</reference>
<gene>
    <name evidence="2" type="ORF">A2654_01405</name>
</gene>
<keyword evidence="1" id="KW-1133">Transmembrane helix</keyword>
<evidence type="ECO:0000313" key="2">
    <source>
        <dbReference type="EMBL" id="OGZ19585.1"/>
    </source>
</evidence>
<dbReference type="SUPFAM" id="SSF49464">
    <property type="entry name" value="Carboxypeptidase regulatory domain-like"/>
    <property type="match status" value="1"/>
</dbReference>
<dbReference type="EMBL" id="MHMA01000040">
    <property type="protein sequence ID" value="OGZ19585.1"/>
    <property type="molecule type" value="Genomic_DNA"/>
</dbReference>
<proteinExistence type="predicted"/>
<feature type="transmembrane region" description="Helical" evidence="1">
    <location>
        <begin position="12"/>
        <end position="33"/>
    </location>
</feature>
<evidence type="ECO:0008006" key="4">
    <source>
        <dbReference type="Google" id="ProtNLM"/>
    </source>
</evidence>
<evidence type="ECO:0000313" key="3">
    <source>
        <dbReference type="Proteomes" id="UP000178721"/>
    </source>
</evidence>
<evidence type="ECO:0000256" key="1">
    <source>
        <dbReference type="SAM" id="Phobius"/>
    </source>
</evidence>
<dbReference type="Pfam" id="PF13620">
    <property type="entry name" value="CarboxypepD_reg"/>
    <property type="match status" value="1"/>
</dbReference>
<name>A0A1G2E1F6_9BACT</name>
<keyword evidence="1" id="KW-0812">Transmembrane</keyword>
<accession>A0A1G2E1F6</accession>
<dbReference type="InterPro" id="IPR008969">
    <property type="entry name" value="CarboxyPept-like_regulatory"/>
</dbReference>
<organism evidence="2 3">
    <name type="scientific">Candidatus Nealsonbacteria bacterium RIFCSPHIGHO2_01_FULL_43_31</name>
    <dbReference type="NCBI Taxonomy" id="1801665"/>
    <lineage>
        <taxon>Bacteria</taxon>
        <taxon>Candidatus Nealsoniibacteriota</taxon>
    </lineage>
</organism>
<dbReference type="Proteomes" id="UP000178721">
    <property type="component" value="Unassembled WGS sequence"/>
</dbReference>
<dbReference type="Gene3D" id="2.60.40.1120">
    <property type="entry name" value="Carboxypeptidase-like, regulatory domain"/>
    <property type="match status" value="1"/>
</dbReference>
<dbReference type="AlphaFoldDB" id="A0A1G2E1F6"/>
<keyword evidence="1" id="KW-0472">Membrane</keyword>
<protein>
    <recommendedName>
        <fullName evidence="4">Carboxypeptidase regulatory-like domain-containing protein</fullName>
    </recommendedName>
</protein>
<sequence>MFPKNGFTFIDILIGAALLIIVFTGILGAYQLGMKVVGQSKARTTAIALANQKIEMARNLSYQGVGTIGGIPAGQLNETEIITRNGAAYTVKTTVVYIDDSLDGLIPADAQPSDYKRVKVKVSWQGQFGGGLALLTDVAPKEIWSEAGGGMILISVFDAEGIGVPQANISITNSAVNPAINAWYLADNNGNLVLPGAPTSNENYQITASKAGFSTDRTYGAEETTNPLKPHVSVYDGRLAEASFSIDETGSFSVRTSGAKEQGYPAIPNVPFALRGAKIIGTDAQGAAVYKYSDNFLTNNDGELNVGNLEWDSYSFTVNKLATGFDLIGAESPLATTSTQPIDLLPNISREVRLILKAENSFLVTVKDEVSLQPIFGASIRIFNAGLGYDETYPSDENGRAFFIPLEAATYNLEIGASGYQIYTGNIFVSGDKALTVNLVASP</sequence>